<dbReference type="InterPro" id="IPR032710">
    <property type="entry name" value="NTF2-like_dom_sf"/>
</dbReference>
<evidence type="ECO:0000313" key="2">
    <source>
        <dbReference type="Proteomes" id="UP001196068"/>
    </source>
</evidence>
<dbReference type="SUPFAM" id="SSF54427">
    <property type="entry name" value="NTF2-like"/>
    <property type="match status" value="1"/>
</dbReference>
<evidence type="ECO:0000313" key="1">
    <source>
        <dbReference type="EMBL" id="MBR0656748.1"/>
    </source>
</evidence>
<keyword evidence="2" id="KW-1185">Reference proteome</keyword>
<reference evidence="1" key="2">
    <citation type="journal article" date="2021" name="Syst. Appl. Microbiol.">
        <title>Roseomonas hellenica sp. nov., isolated from roots of wild-growing Alkanna tinctoria.</title>
        <authorList>
            <person name="Rat A."/>
            <person name="Naranjo H.D."/>
            <person name="Lebbe L."/>
            <person name="Cnockaert M."/>
            <person name="Krigas N."/>
            <person name="Grigoriadou K."/>
            <person name="Maloupa E."/>
            <person name="Willems A."/>
        </authorList>
    </citation>
    <scope>NUCLEOTIDE SEQUENCE</scope>
    <source>
        <strain evidence="1">LMG 28251</strain>
    </source>
</reference>
<protein>
    <submittedName>
        <fullName evidence="1">Nuclear transport factor 2 family protein</fullName>
    </submittedName>
</protein>
<accession>A0AAF1K4U4</accession>
<sequence>MANMLNSEFTAIEAVLTTYLDGLYEGDVAKLGAAFHPCAHLFSARDGGVVDVPRAAWFDAVLSRPKPSEQGMARHDRIISIDMSGPETALVKLNCAIPPRYFTDYLMLLKTAEGWKIVSKSFHTDTQSA</sequence>
<dbReference type="Proteomes" id="UP001196068">
    <property type="component" value="Unassembled WGS sequence"/>
</dbReference>
<dbReference type="InterPro" id="IPR039437">
    <property type="entry name" value="FrzH/put_lumazine-bd"/>
</dbReference>
<proteinExistence type="predicted"/>
<comment type="caution">
    <text evidence="1">The sequence shown here is derived from an EMBL/GenBank/DDBJ whole genome shotgun (WGS) entry which is preliminary data.</text>
</comment>
<dbReference type="RefSeq" id="WP_211875614.1">
    <property type="nucleotide sequence ID" value="NZ_JAAEDH010000021.1"/>
</dbReference>
<dbReference type="Pfam" id="PF12893">
    <property type="entry name" value="Lumazine_bd_2"/>
    <property type="match status" value="1"/>
</dbReference>
<dbReference type="Gene3D" id="3.10.450.50">
    <property type="match status" value="1"/>
</dbReference>
<dbReference type="AlphaFoldDB" id="A0AAF1K4U4"/>
<name>A0AAF1K4U4_9PROT</name>
<gene>
    <name evidence="1" type="ORF">GXW79_16830</name>
</gene>
<reference evidence="1" key="1">
    <citation type="submission" date="2020-01" db="EMBL/GenBank/DDBJ databases">
        <authorList>
            <person name="Rat A."/>
        </authorList>
    </citation>
    <scope>NUCLEOTIDE SEQUENCE</scope>
    <source>
        <strain evidence="1">LMG 28251</strain>
    </source>
</reference>
<dbReference type="EMBL" id="JAAEDH010000021">
    <property type="protein sequence ID" value="MBR0656748.1"/>
    <property type="molecule type" value="Genomic_DNA"/>
</dbReference>
<organism evidence="1 2">
    <name type="scientific">Plastoroseomonas arctica</name>
    <dbReference type="NCBI Taxonomy" id="1509237"/>
    <lineage>
        <taxon>Bacteria</taxon>
        <taxon>Pseudomonadati</taxon>
        <taxon>Pseudomonadota</taxon>
        <taxon>Alphaproteobacteria</taxon>
        <taxon>Acetobacterales</taxon>
        <taxon>Acetobacteraceae</taxon>
        <taxon>Plastoroseomonas</taxon>
    </lineage>
</organism>